<dbReference type="Gene3D" id="2.115.10.20">
    <property type="entry name" value="Glycosyl hydrolase domain, family 43"/>
    <property type="match status" value="1"/>
</dbReference>
<dbReference type="RefSeq" id="WP_145087372.1">
    <property type="nucleotide sequence ID" value="NZ_CP036274.1"/>
</dbReference>
<dbReference type="InterPro" id="IPR023296">
    <property type="entry name" value="Glyco_hydro_beta-prop_sf"/>
</dbReference>
<proteinExistence type="predicted"/>
<accession>A0A517Y8S9</accession>
<evidence type="ECO:0000313" key="3">
    <source>
        <dbReference type="Proteomes" id="UP000315017"/>
    </source>
</evidence>
<dbReference type="EMBL" id="CP036274">
    <property type="protein sequence ID" value="QDU26626.1"/>
    <property type="molecule type" value="Genomic_DNA"/>
</dbReference>
<organism evidence="2 3">
    <name type="scientific">Anatilimnocola aggregata</name>
    <dbReference type="NCBI Taxonomy" id="2528021"/>
    <lineage>
        <taxon>Bacteria</taxon>
        <taxon>Pseudomonadati</taxon>
        <taxon>Planctomycetota</taxon>
        <taxon>Planctomycetia</taxon>
        <taxon>Pirellulales</taxon>
        <taxon>Pirellulaceae</taxon>
        <taxon>Anatilimnocola</taxon>
    </lineage>
</organism>
<keyword evidence="3" id="KW-1185">Reference proteome</keyword>
<dbReference type="CDD" id="cd15482">
    <property type="entry name" value="Sialidase_non-viral"/>
    <property type="match status" value="1"/>
</dbReference>
<dbReference type="KEGG" id="aagg:ETAA8_17060"/>
<name>A0A517Y8S9_9BACT</name>
<dbReference type="PANTHER" id="PTHR43752:SF2">
    <property type="entry name" value="BNR_ASP-BOX REPEAT FAMILY PROTEIN"/>
    <property type="match status" value="1"/>
</dbReference>
<dbReference type="Gene3D" id="2.120.10.10">
    <property type="match status" value="1"/>
</dbReference>
<dbReference type="InterPro" id="IPR036278">
    <property type="entry name" value="Sialidase_sf"/>
</dbReference>
<gene>
    <name evidence="2" type="ORF">ETAA8_17060</name>
</gene>
<protein>
    <recommendedName>
        <fullName evidence="1">Sialidase domain-containing protein</fullName>
    </recommendedName>
</protein>
<dbReference type="Proteomes" id="UP000315017">
    <property type="component" value="Chromosome"/>
</dbReference>
<dbReference type="Pfam" id="PF13088">
    <property type="entry name" value="BNR_2"/>
    <property type="match status" value="1"/>
</dbReference>
<evidence type="ECO:0000313" key="2">
    <source>
        <dbReference type="EMBL" id="QDU26626.1"/>
    </source>
</evidence>
<sequence>MRQFCYATLFVLLSVSALIGEEPVESAVVLKLNVTITDPLAIEFGELPKITGEHAVVCPGTEELKFQLHNYLIHHDGKYWCMFSHGPVVEDVPTQFVSYATSDDGLKWTAAKPVMTAPEAPYAYIARGFWLRDGELLALVAHFRDKGAFGVNKELKLEAYVWDKTADAWKFKDVLYEDAINNFEPQSLKDGSWLITRRDARFNVYMLRGGVKALDDWESFPVMQRLQYKPMVPDEPLCLMLPDGRIHALFRDNGGSQKLFRSFSSDGGKSWTKPELTNFPNATSKIYSIRLKSGAWVLISNACVGGPPMIAGRRSLYVSLSEDGLTFTKMAQLVIPMTKATTFQYPHAIEHNEHLLIAFSQKKMQTEVLKVPLASVEALRK</sequence>
<dbReference type="OrthoDB" id="41724at2"/>
<feature type="domain" description="Sialidase" evidence="1">
    <location>
        <begin position="85"/>
        <end position="353"/>
    </location>
</feature>
<dbReference type="InterPro" id="IPR011040">
    <property type="entry name" value="Sialidase"/>
</dbReference>
<dbReference type="PANTHER" id="PTHR43752">
    <property type="entry name" value="BNR/ASP-BOX REPEAT FAMILY PROTEIN"/>
    <property type="match status" value="1"/>
</dbReference>
<reference evidence="2 3" key="1">
    <citation type="submission" date="2019-02" db="EMBL/GenBank/DDBJ databases">
        <title>Deep-cultivation of Planctomycetes and their phenomic and genomic characterization uncovers novel biology.</title>
        <authorList>
            <person name="Wiegand S."/>
            <person name="Jogler M."/>
            <person name="Boedeker C."/>
            <person name="Pinto D."/>
            <person name="Vollmers J."/>
            <person name="Rivas-Marin E."/>
            <person name="Kohn T."/>
            <person name="Peeters S.H."/>
            <person name="Heuer A."/>
            <person name="Rast P."/>
            <person name="Oberbeckmann S."/>
            <person name="Bunk B."/>
            <person name="Jeske O."/>
            <person name="Meyerdierks A."/>
            <person name="Storesund J.E."/>
            <person name="Kallscheuer N."/>
            <person name="Luecker S."/>
            <person name="Lage O.M."/>
            <person name="Pohl T."/>
            <person name="Merkel B.J."/>
            <person name="Hornburger P."/>
            <person name="Mueller R.-W."/>
            <person name="Bruemmer F."/>
            <person name="Labrenz M."/>
            <person name="Spormann A.M."/>
            <person name="Op den Camp H."/>
            <person name="Overmann J."/>
            <person name="Amann R."/>
            <person name="Jetten M.S.M."/>
            <person name="Mascher T."/>
            <person name="Medema M.H."/>
            <person name="Devos D.P."/>
            <person name="Kaster A.-K."/>
            <person name="Ovreas L."/>
            <person name="Rohde M."/>
            <person name="Galperin M.Y."/>
            <person name="Jogler C."/>
        </authorList>
    </citation>
    <scope>NUCLEOTIDE SEQUENCE [LARGE SCALE GENOMIC DNA]</scope>
    <source>
        <strain evidence="2 3">ETA_A8</strain>
    </source>
</reference>
<evidence type="ECO:0000259" key="1">
    <source>
        <dbReference type="Pfam" id="PF13088"/>
    </source>
</evidence>
<dbReference type="AlphaFoldDB" id="A0A517Y8S9"/>
<dbReference type="SUPFAM" id="SSF50939">
    <property type="entry name" value="Sialidases"/>
    <property type="match status" value="1"/>
</dbReference>